<organism evidence="1 2">
    <name type="scientific">Candidatus Enterovibrio escicola</name>
    <dbReference type="NCBI Taxonomy" id="1927127"/>
    <lineage>
        <taxon>Bacteria</taxon>
        <taxon>Pseudomonadati</taxon>
        <taxon>Pseudomonadota</taxon>
        <taxon>Gammaproteobacteria</taxon>
        <taxon>Vibrionales</taxon>
        <taxon>Vibrionaceae</taxon>
        <taxon>Enterovibrio</taxon>
    </lineage>
</organism>
<proteinExistence type="predicted"/>
<evidence type="ECO:0000313" key="1">
    <source>
        <dbReference type="EMBL" id="PCS24127.1"/>
    </source>
</evidence>
<evidence type="ECO:0000313" key="2">
    <source>
        <dbReference type="Proteomes" id="UP000219020"/>
    </source>
</evidence>
<accession>A0A2A5T7K0</accession>
<comment type="caution">
    <text evidence="1">The sequence shown here is derived from an EMBL/GenBank/DDBJ whole genome shotgun (WGS) entry which is preliminary data.</text>
</comment>
<dbReference type="AlphaFoldDB" id="A0A2A5T7K0"/>
<reference evidence="2" key="1">
    <citation type="submission" date="2017-04" db="EMBL/GenBank/DDBJ databases">
        <title>Genome evolution of the luminous symbionts of deep sea anglerfish.</title>
        <authorList>
            <person name="Hendry T.A."/>
        </authorList>
    </citation>
    <scope>NUCLEOTIDE SEQUENCE [LARGE SCALE GENOMIC DNA]</scope>
</reference>
<name>A0A2A5T7K0_9GAMM</name>
<dbReference type="EMBL" id="NBYY01000003">
    <property type="protein sequence ID" value="PCS24127.1"/>
    <property type="molecule type" value="Genomic_DNA"/>
</dbReference>
<sequence>MLFYPRLESSATGWATIALVDTNADTLLFNRFVCGQKRHLTSTVAMMIIM</sequence>
<gene>
    <name evidence="1" type="ORF">BTN49_0121</name>
</gene>
<protein>
    <submittedName>
        <fullName evidence="1">Uncharacterized protein</fullName>
    </submittedName>
</protein>
<dbReference type="Proteomes" id="UP000219020">
    <property type="component" value="Unassembled WGS sequence"/>
</dbReference>
<keyword evidence="2" id="KW-1185">Reference proteome</keyword>